<dbReference type="InterPro" id="IPR045283">
    <property type="entry name" value="AT3G44326-like"/>
</dbReference>
<dbReference type="EMBL" id="JADGMS010000006">
    <property type="protein sequence ID" value="KAF9680844.1"/>
    <property type="molecule type" value="Genomic_DNA"/>
</dbReference>
<dbReference type="InterPro" id="IPR001810">
    <property type="entry name" value="F-box_dom"/>
</dbReference>
<reference evidence="2 3" key="1">
    <citation type="submission" date="2020-10" db="EMBL/GenBank/DDBJ databases">
        <title>Plant Genome Project.</title>
        <authorList>
            <person name="Zhang R.-G."/>
        </authorList>
    </citation>
    <scope>NUCLEOTIDE SEQUENCE [LARGE SCALE GENOMIC DNA]</scope>
    <source>
        <strain evidence="2">FAFU-HL-1</strain>
        <tissue evidence="2">Leaf</tissue>
    </source>
</reference>
<dbReference type="Gene3D" id="1.20.1280.50">
    <property type="match status" value="1"/>
</dbReference>
<sequence length="384" mass="42311">MSFSAQPPFSSSTATTTLEPSVATSLSTIHQDILQTHILTRLDGLSLFSAACTSTELYSLASHRDLWTNICYSTWPSTDTPRIREIISRLPNGSRSFFSESFPLTTGLRANPQRNHDYLSELISAVDIHYRNKPIFSKVVETETSSAWFLCSPFRIDMLDPKDTCRTPIPNSGTEETCHDLAGDLSLSWILIDPTRLRSMNLSSHKPVSVQRHWLSGEVHARFATVLAAGERGSASESVQCGIVVTCGGGAQGGEMDVRGVSLQVEDLDGVFLDGEGSLGIFSAGFEGKKGMSGRREVEGRRRWIWRGSVMQRHKECHMPVSLVVDSRGNASLLSSMKGAQKRRKVMEIISTASEGDARSPPFLQISPPQFTYLTWKHDEVASL</sequence>
<organism evidence="2 3">
    <name type="scientific">Salix dunnii</name>
    <dbReference type="NCBI Taxonomy" id="1413687"/>
    <lineage>
        <taxon>Eukaryota</taxon>
        <taxon>Viridiplantae</taxon>
        <taxon>Streptophyta</taxon>
        <taxon>Embryophyta</taxon>
        <taxon>Tracheophyta</taxon>
        <taxon>Spermatophyta</taxon>
        <taxon>Magnoliopsida</taxon>
        <taxon>eudicotyledons</taxon>
        <taxon>Gunneridae</taxon>
        <taxon>Pentapetalae</taxon>
        <taxon>rosids</taxon>
        <taxon>fabids</taxon>
        <taxon>Malpighiales</taxon>
        <taxon>Salicaceae</taxon>
        <taxon>Saliceae</taxon>
        <taxon>Salix</taxon>
    </lineage>
</organism>
<dbReference type="InterPro" id="IPR036047">
    <property type="entry name" value="F-box-like_dom_sf"/>
</dbReference>
<dbReference type="Proteomes" id="UP000657918">
    <property type="component" value="Unassembled WGS sequence"/>
</dbReference>
<protein>
    <recommendedName>
        <fullName evidence="1">F-box domain-containing protein</fullName>
    </recommendedName>
</protein>
<feature type="domain" description="F-box" evidence="1">
    <location>
        <begin position="34"/>
        <end position="68"/>
    </location>
</feature>
<name>A0A835K242_9ROSI</name>
<gene>
    <name evidence="2" type="ORF">SADUNF_Sadunf06G0163600</name>
</gene>
<dbReference type="PANTHER" id="PTHR33736:SF13">
    <property type="entry name" value="OS11G0155100 PROTEIN"/>
    <property type="match status" value="1"/>
</dbReference>
<dbReference type="SUPFAM" id="SSF81383">
    <property type="entry name" value="F-box domain"/>
    <property type="match status" value="1"/>
</dbReference>
<evidence type="ECO:0000313" key="3">
    <source>
        <dbReference type="Proteomes" id="UP000657918"/>
    </source>
</evidence>
<accession>A0A835K242</accession>
<dbReference type="AlphaFoldDB" id="A0A835K242"/>
<dbReference type="PANTHER" id="PTHR33736">
    <property type="entry name" value="F-BOX PROTEIN-RELATED"/>
    <property type="match status" value="1"/>
</dbReference>
<keyword evidence="3" id="KW-1185">Reference proteome</keyword>
<comment type="caution">
    <text evidence="2">The sequence shown here is derived from an EMBL/GenBank/DDBJ whole genome shotgun (WGS) entry which is preliminary data.</text>
</comment>
<dbReference type="Pfam" id="PF00646">
    <property type="entry name" value="F-box"/>
    <property type="match status" value="1"/>
</dbReference>
<dbReference type="OrthoDB" id="671172at2759"/>
<evidence type="ECO:0000259" key="1">
    <source>
        <dbReference type="Pfam" id="PF00646"/>
    </source>
</evidence>
<proteinExistence type="predicted"/>
<evidence type="ECO:0000313" key="2">
    <source>
        <dbReference type="EMBL" id="KAF9680844.1"/>
    </source>
</evidence>